<comment type="caution">
    <text evidence="9">The sequence shown here is derived from an EMBL/GenBank/DDBJ whole genome shotgun (WGS) entry which is preliminary data.</text>
</comment>
<feature type="transmembrane region" description="Helical" evidence="6">
    <location>
        <begin position="435"/>
        <end position="456"/>
    </location>
</feature>
<sequence length="885" mass="99439">MKKQTTPPRWADWLLETCLSPHILEDVQGDLHEVFDKRTMEVGAGKARREFVWAVLHYVNPYFFKARQRTNKSSEYPSPSFLHPAMLRNYLTIALRTLTLNKAYSIINVVGLSIGLAAAMLIMLYTKDEVSYDRFHANNPNLYRITSRDYTPAGKPENFQSNTGIFQGPKFAAGVPEIKSFVRFESNRKDLKQGNDVKSQEVFFTDPDFFQLFSFPLLSGDPKTALQRPKTVVISEDMAEKQFGTTDALGKLVLIKENDQFEPFTVTGVAAKCPQNSSIKFDVLLPKIVPSEEFADNENWFSVFLNTFVLLTPNANIKAVEAKMNQIYQADAKNTIVEMRKKFDMKSNAVYSLQSFTDMHLSTDLPATNGLADESNPTFSYILSGIALFVLIIACINFVNLTVARSLKRAKEIGVRKVVGGGRSQLIIQFLGESFLLCFIAFALAVLLVILVLPTFNQLSNKALTFSYLLDIKLIIGYVALFIITGLLAGFYPAIVLSGYNPVQSLYSRFKFTGKNYLQRSLVVLQFTLASVLIVATLTIYSQFNFLTTKSLGYDDSHMVVVGKSGLTRSEARLLKDELQQFPSIVEVAPKNGGFWGTIAKVGSDEKQLSFAYETVDETYLPLFKIPILAGRNFSADFPGDSTHSVLVNESFVKEAGWKNPLGQAVNFFAGEKPEKYTVVGVVKDYHYVPINQKIKSQLFTMKPKNDFGKAFIKIKPNTETESLQAIERTFKKLFPISPYSYSFLDEDNLKKYESIAKWKQIMLFGAILTIFISCIGLFGLATLSAERRTKEIGIRKVLGASVSSIVQLLSSDFLRLVGFSFLFAFPIAYYAIDKWLENYPYRIDISLWMFIATASLATLIAFFTVSFQSIRAAISNPIKSLRSE</sequence>
<feature type="transmembrane region" description="Helical" evidence="6">
    <location>
        <begin position="521"/>
        <end position="541"/>
    </location>
</feature>
<gene>
    <name evidence="9" type="ORF">IC229_11110</name>
</gene>
<feature type="transmembrane region" description="Helical" evidence="6">
    <location>
        <begin position="814"/>
        <end position="833"/>
    </location>
</feature>
<feature type="transmembrane region" description="Helical" evidence="6">
    <location>
        <begin position="762"/>
        <end position="786"/>
    </location>
</feature>
<reference evidence="9" key="1">
    <citation type="submission" date="2020-09" db="EMBL/GenBank/DDBJ databases">
        <authorList>
            <person name="Kim M.K."/>
        </authorList>
    </citation>
    <scope>NUCLEOTIDE SEQUENCE</scope>
    <source>
        <strain evidence="9">BT702</strain>
    </source>
</reference>
<dbReference type="InterPro" id="IPR050250">
    <property type="entry name" value="Macrolide_Exporter_MacB"/>
</dbReference>
<dbReference type="Pfam" id="PF02687">
    <property type="entry name" value="FtsX"/>
    <property type="match status" value="2"/>
</dbReference>
<protein>
    <submittedName>
        <fullName evidence="9">ABC transporter permease</fullName>
    </submittedName>
</protein>
<keyword evidence="2" id="KW-1003">Cell membrane</keyword>
<dbReference type="RefSeq" id="WP_190887037.1">
    <property type="nucleotide sequence ID" value="NZ_JACWZY010000007.1"/>
</dbReference>
<name>A0A927ATV3_9BACT</name>
<feature type="transmembrane region" description="Helical" evidence="6">
    <location>
        <begin position="103"/>
        <end position="125"/>
    </location>
</feature>
<feature type="domain" description="ABC3 transporter permease C-terminal" evidence="7">
    <location>
        <begin position="386"/>
        <end position="502"/>
    </location>
</feature>
<feature type="transmembrane region" description="Helical" evidence="6">
    <location>
        <begin position="848"/>
        <end position="868"/>
    </location>
</feature>
<evidence type="ECO:0000259" key="7">
    <source>
        <dbReference type="Pfam" id="PF02687"/>
    </source>
</evidence>
<evidence type="ECO:0000256" key="4">
    <source>
        <dbReference type="ARBA" id="ARBA00022989"/>
    </source>
</evidence>
<evidence type="ECO:0000256" key="5">
    <source>
        <dbReference type="ARBA" id="ARBA00023136"/>
    </source>
</evidence>
<organism evidence="9 10">
    <name type="scientific">Spirosoma profusum</name>
    <dbReference type="NCBI Taxonomy" id="2771354"/>
    <lineage>
        <taxon>Bacteria</taxon>
        <taxon>Pseudomonadati</taxon>
        <taxon>Bacteroidota</taxon>
        <taxon>Cytophagia</taxon>
        <taxon>Cytophagales</taxon>
        <taxon>Cytophagaceae</taxon>
        <taxon>Spirosoma</taxon>
    </lineage>
</organism>
<comment type="subcellular location">
    <subcellularLocation>
        <location evidence="1">Cell membrane</location>
        <topology evidence="1">Multi-pass membrane protein</topology>
    </subcellularLocation>
</comment>
<evidence type="ECO:0000256" key="1">
    <source>
        <dbReference type="ARBA" id="ARBA00004651"/>
    </source>
</evidence>
<dbReference type="AlphaFoldDB" id="A0A927ATV3"/>
<dbReference type="PANTHER" id="PTHR30572:SF18">
    <property type="entry name" value="ABC-TYPE MACROLIDE FAMILY EXPORT SYSTEM PERMEASE COMPONENT 2"/>
    <property type="match status" value="1"/>
</dbReference>
<dbReference type="GO" id="GO:0005886">
    <property type="term" value="C:plasma membrane"/>
    <property type="evidence" value="ECO:0007669"/>
    <property type="project" value="UniProtKB-SubCell"/>
</dbReference>
<dbReference type="InterPro" id="IPR047699">
    <property type="entry name" value="Permease_put_prefix"/>
</dbReference>
<dbReference type="Pfam" id="PF12704">
    <property type="entry name" value="MacB_PCD"/>
    <property type="match status" value="2"/>
</dbReference>
<evidence type="ECO:0000256" key="6">
    <source>
        <dbReference type="SAM" id="Phobius"/>
    </source>
</evidence>
<feature type="transmembrane region" description="Helical" evidence="6">
    <location>
        <begin position="381"/>
        <end position="403"/>
    </location>
</feature>
<keyword evidence="4 6" id="KW-1133">Transmembrane helix</keyword>
<dbReference type="Proteomes" id="UP000598820">
    <property type="component" value="Unassembled WGS sequence"/>
</dbReference>
<feature type="domain" description="ABC3 transporter permease C-terminal" evidence="7">
    <location>
        <begin position="765"/>
        <end position="878"/>
    </location>
</feature>
<feature type="domain" description="MacB-like periplasmic core" evidence="8">
    <location>
        <begin position="532"/>
        <end position="725"/>
    </location>
</feature>
<dbReference type="EMBL" id="JACWZY010000007">
    <property type="protein sequence ID" value="MBD2701187.1"/>
    <property type="molecule type" value="Genomic_DNA"/>
</dbReference>
<keyword evidence="10" id="KW-1185">Reference proteome</keyword>
<evidence type="ECO:0000313" key="10">
    <source>
        <dbReference type="Proteomes" id="UP000598820"/>
    </source>
</evidence>
<keyword evidence="5 6" id="KW-0472">Membrane</keyword>
<proteinExistence type="predicted"/>
<feature type="transmembrane region" description="Helical" evidence="6">
    <location>
        <begin position="476"/>
        <end position="500"/>
    </location>
</feature>
<keyword evidence="3 6" id="KW-0812">Transmembrane</keyword>
<evidence type="ECO:0000256" key="3">
    <source>
        <dbReference type="ARBA" id="ARBA00022692"/>
    </source>
</evidence>
<evidence type="ECO:0000256" key="2">
    <source>
        <dbReference type="ARBA" id="ARBA00022475"/>
    </source>
</evidence>
<dbReference type="InterPro" id="IPR003838">
    <property type="entry name" value="ABC3_permease_C"/>
</dbReference>
<accession>A0A927ATV3</accession>
<dbReference type="NCBIfam" id="NF038404">
    <property type="entry name" value="perm_prefix_2"/>
    <property type="match status" value="1"/>
</dbReference>
<feature type="domain" description="MacB-like periplasmic core" evidence="8">
    <location>
        <begin position="105"/>
        <end position="326"/>
    </location>
</feature>
<evidence type="ECO:0000313" key="9">
    <source>
        <dbReference type="EMBL" id="MBD2701187.1"/>
    </source>
</evidence>
<dbReference type="PANTHER" id="PTHR30572">
    <property type="entry name" value="MEMBRANE COMPONENT OF TRANSPORTER-RELATED"/>
    <property type="match status" value="1"/>
</dbReference>
<dbReference type="InterPro" id="IPR025857">
    <property type="entry name" value="MacB_PCD"/>
</dbReference>
<evidence type="ECO:0000259" key="8">
    <source>
        <dbReference type="Pfam" id="PF12704"/>
    </source>
</evidence>
<dbReference type="GO" id="GO:0022857">
    <property type="term" value="F:transmembrane transporter activity"/>
    <property type="evidence" value="ECO:0007669"/>
    <property type="project" value="TreeGrafter"/>
</dbReference>